<dbReference type="EMBL" id="WTPW01000401">
    <property type="protein sequence ID" value="KAF0514988.1"/>
    <property type="molecule type" value="Genomic_DNA"/>
</dbReference>
<sequence length="142" mass="16924">MDFIFIFTLLVMFSMVNANGYYQKCTQSTSRLDLDMIHIDFYEPKPEDLTISFHTYWDLQDNYTTWNTVLIYMISLYDFDNPWQSFSVFQDFTPGTNIIDRNDDVGIIYGLPFLNYTIRVLLADDHYNFACTLFDRKMGFRS</sequence>
<evidence type="ECO:0000313" key="3">
    <source>
        <dbReference type="Proteomes" id="UP000439903"/>
    </source>
</evidence>
<evidence type="ECO:0000313" key="2">
    <source>
        <dbReference type="EMBL" id="KAF0514988.1"/>
    </source>
</evidence>
<accession>A0A8H4AN09</accession>
<gene>
    <name evidence="2" type="ORF">F8M41_017471</name>
</gene>
<dbReference type="AlphaFoldDB" id="A0A8H4AN09"/>
<feature type="signal peptide" evidence="1">
    <location>
        <begin position="1"/>
        <end position="18"/>
    </location>
</feature>
<keyword evidence="1" id="KW-0732">Signal</keyword>
<organism evidence="2 3">
    <name type="scientific">Gigaspora margarita</name>
    <dbReference type="NCBI Taxonomy" id="4874"/>
    <lineage>
        <taxon>Eukaryota</taxon>
        <taxon>Fungi</taxon>
        <taxon>Fungi incertae sedis</taxon>
        <taxon>Mucoromycota</taxon>
        <taxon>Glomeromycotina</taxon>
        <taxon>Glomeromycetes</taxon>
        <taxon>Diversisporales</taxon>
        <taxon>Gigasporaceae</taxon>
        <taxon>Gigaspora</taxon>
    </lineage>
</organism>
<dbReference type="Proteomes" id="UP000439903">
    <property type="component" value="Unassembled WGS sequence"/>
</dbReference>
<name>A0A8H4AN09_GIGMA</name>
<protein>
    <submittedName>
        <fullName evidence="2">Uncharacterized protein</fullName>
    </submittedName>
</protein>
<proteinExistence type="predicted"/>
<reference evidence="2 3" key="1">
    <citation type="journal article" date="2019" name="Environ. Microbiol.">
        <title>At the nexus of three kingdoms: the genome of the mycorrhizal fungus Gigaspora margarita provides insights into plant, endobacterial and fungal interactions.</title>
        <authorList>
            <person name="Venice F."/>
            <person name="Ghignone S."/>
            <person name="Salvioli di Fossalunga A."/>
            <person name="Amselem J."/>
            <person name="Novero M."/>
            <person name="Xianan X."/>
            <person name="Sedzielewska Toro K."/>
            <person name="Morin E."/>
            <person name="Lipzen A."/>
            <person name="Grigoriev I.V."/>
            <person name="Henrissat B."/>
            <person name="Martin F.M."/>
            <person name="Bonfante P."/>
        </authorList>
    </citation>
    <scope>NUCLEOTIDE SEQUENCE [LARGE SCALE GENOMIC DNA]</scope>
    <source>
        <strain evidence="2 3">BEG34</strain>
    </source>
</reference>
<comment type="caution">
    <text evidence="2">The sequence shown here is derived from an EMBL/GenBank/DDBJ whole genome shotgun (WGS) entry which is preliminary data.</text>
</comment>
<evidence type="ECO:0000256" key="1">
    <source>
        <dbReference type="SAM" id="SignalP"/>
    </source>
</evidence>
<keyword evidence="3" id="KW-1185">Reference proteome</keyword>
<feature type="chain" id="PRO_5034349289" evidence="1">
    <location>
        <begin position="19"/>
        <end position="142"/>
    </location>
</feature>